<dbReference type="InterPro" id="IPR001660">
    <property type="entry name" value="SAM"/>
</dbReference>
<dbReference type="GeneID" id="115826080"/>
<feature type="compositionally biased region" description="Basic and acidic residues" evidence="1">
    <location>
        <begin position="107"/>
        <end position="117"/>
    </location>
</feature>
<dbReference type="InParanoid" id="A0A6J2WPX2"/>
<proteinExistence type="predicted"/>
<dbReference type="Gene3D" id="1.10.150.50">
    <property type="entry name" value="Transcription Factor, Ets-1"/>
    <property type="match status" value="1"/>
</dbReference>
<keyword evidence="3" id="KW-1185">Reference proteome</keyword>
<sequence length="1540" mass="175830">MDSQNEDYKHLPCKEWTESHVSSWLKDIGVKTQYIQKLNDGEVTGPVLLSLEEKYLRETIGMGSGQIQFLLSKRAGLTKKDLQQHKPLKSSQKHIQKSASGAALTKGSKDEPEKSKNLTENVQPSNENENPDIPSTSSFPLSRYRKFDEDEKDFKYMKHSILPPETGVDKLIVPCHEYKSLENASKLDARRLKIKFASEVIRFACGCMNMRTNGTIHFGVMDKTKTNYKHGEVIGIPIKDKETFVDALDYIENSFLSSHHYDARECIRSPKFIEVTDKESTEQNWVIEVDIVPMVSIVRDKLYRVRIPKFNEKANKTEYDPKTPYQRVGSSTSCITDDDLVSFIQALKDRDLKREQAESNHSQIHSDCKEDLGRKLSLLLTGGKKYMDNTLNYIIVTNKFDEENLKNISFLAHMNILCVFDFDPESKTSGLCQKYQEYHTPNPHFLQDYANDRRLSTTDFVKSLQLFDRKSWIFCNGRTDYFGDENPCDEKSWVRTKKKLLKRAVSVICNEILPKGSFIVVFLLMSEIEQPLVDTFHEFYAEMNGHEDVIIISESVEIHKKWSNLAQASCSLETLEQVSIVGMSMSHVDATVQSIQLSKCESTRCLPVFSKGLCFIKRVDEDNMFSLEIVSADQCDETNLDMMDHDQISELEQYFYRGGKIDWLTLWLADKGKCGEVIQRDAYAETDEIVETLVLRGTSERSVENITIYHHPGSGGSTVARQILWKWRKKVRCAVVKHSHQFSTVCEHATKLREYGEKDKNSCLPVILLLEDYNADYLDDLRQELSNAAATMKISPSTLCFIILSCKRSHEPQRMCKSFPSRTAGVTHKLSDNEKKLFSKKAESLKLKFEKLEFILTFVLMSEGFQESYITDFVQNLLDKIDHSSPQTQLIKFVSLLNSYVQNSFLSVSHCETFLGLGSYIHNVRYQTFESSLSEQAKLIFIHLRDSSTHISAIRIIHPLVAKEILNQLSAKQPQSTIAMDLLQDKALFDHRFGRDDFLKFNRDLFIKRNKKSRGDPEDTLFSPLIEHVCNKEDTDKAIDLLKTAYTCLGQDAFVAQQLARVLYKNKRFSEAQHWAGEAKSRLPHDTFILDTEGQVYKRWFYDLLDALDEGKVKPEAAVEIIDIALKGIKAFRASEKAPKSETVGLNNSYFGEVDVGCQLLKLLKSVDVFSTTEGNTELMRYLLTDYIPETIKKPWSKFHGLLKGLKNSIHNALECICDDLAYFQIDLGEEEEEHDTREPEQIYSPRKWLMRRSAVYAEFFCDVSLNEELGNNNSDVDSAFTRQMKIYKLGGGNAITILSLLSDNKKERAGEKLEELIGLFPANITRQNLDQSELEKFIFCQIGLACAVPGSGKLLTLGELQDLSMRFCRVGKNTAGASAHFLLSLLFWPEDQKIKESSSPRNKVLMSAIDVLHRFCETKARTPRKARLVTHFFLGKAPGLNKIIHRSTIEKLSKGTLSERRLKWLSGEVWTNPSVMQLLKRVEGWTENGNLFVQGTVQGSKIRVIPLYSASLPNGNENVTFYLGFSFHGVVAFDIKILE</sequence>
<dbReference type="SUPFAM" id="SSF47769">
    <property type="entry name" value="SAM/Pointed domain"/>
    <property type="match status" value="1"/>
</dbReference>
<name>A0A6J2WPX2_CHACN</name>
<feature type="region of interest" description="Disordered" evidence="1">
    <location>
        <begin position="83"/>
        <end position="141"/>
    </location>
</feature>
<evidence type="ECO:0000256" key="1">
    <source>
        <dbReference type="SAM" id="MobiDB-lite"/>
    </source>
</evidence>
<evidence type="ECO:0000313" key="3">
    <source>
        <dbReference type="Proteomes" id="UP000504632"/>
    </source>
</evidence>
<dbReference type="OrthoDB" id="2337140at2759"/>
<feature type="compositionally biased region" description="Basic residues" evidence="1">
    <location>
        <begin position="86"/>
        <end position="96"/>
    </location>
</feature>
<reference evidence="4" key="1">
    <citation type="submission" date="2025-08" db="UniProtKB">
        <authorList>
            <consortium name="RefSeq"/>
        </authorList>
    </citation>
    <scope>IDENTIFICATION</scope>
</reference>
<dbReference type="PROSITE" id="PS50105">
    <property type="entry name" value="SAM_DOMAIN"/>
    <property type="match status" value="1"/>
</dbReference>
<feature type="domain" description="SAM" evidence="2">
    <location>
        <begin position="16"/>
        <end position="62"/>
    </location>
</feature>
<protein>
    <submittedName>
        <fullName evidence="4">Sterile alpha motif domain-containing protein 9-like</fullName>
    </submittedName>
</protein>
<dbReference type="PANTHER" id="PTHR16155:SF3">
    <property type="entry name" value="STERILE ALPHA MOTIF DOMAIN-CONTAINING PROTEIN 9-LIKE"/>
    <property type="match status" value="1"/>
</dbReference>
<organism evidence="3 4">
    <name type="scientific">Chanos chanos</name>
    <name type="common">Milkfish</name>
    <name type="synonym">Mugil chanos</name>
    <dbReference type="NCBI Taxonomy" id="29144"/>
    <lineage>
        <taxon>Eukaryota</taxon>
        <taxon>Metazoa</taxon>
        <taxon>Chordata</taxon>
        <taxon>Craniata</taxon>
        <taxon>Vertebrata</taxon>
        <taxon>Euteleostomi</taxon>
        <taxon>Actinopterygii</taxon>
        <taxon>Neopterygii</taxon>
        <taxon>Teleostei</taxon>
        <taxon>Ostariophysi</taxon>
        <taxon>Gonorynchiformes</taxon>
        <taxon>Chanidae</taxon>
        <taxon>Chanos</taxon>
    </lineage>
</organism>
<gene>
    <name evidence="4" type="primary">LOC115826080</name>
</gene>
<dbReference type="InterPro" id="IPR013761">
    <property type="entry name" value="SAM/pointed_sf"/>
</dbReference>
<accession>A0A6J2WPX2</accession>
<dbReference type="GO" id="GO:0005737">
    <property type="term" value="C:cytoplasm"/>
    <property type="evidence" value="ECO:0007669"/>
    <property type="project" value="TreeGrafter"/>
</dbReference>
<dbReference type="RefSeq" id="XP_030645617.1">
    <property type="nucleotide sequence ID" value="XM_030789757.1"/>
</dbReference>
<dbReference type="Proteomes" id="UP000504632">
    <property type="component" value="Chromosome 13"/>
</dbReference>
<evidence type="ECO:0000313" key="4">
    <source>
        <dbReference type="RefSeq" id="XP_030645617.1"/>
    </source>
</evidence>
<feature type="compositionally biased region" description="Polar residues" evidence="1">
    <location>
        <begin position="118"/>
        <end position="140"/>
    </location>
</feature>
<dbReference type="PANTHER" id="PTHR16155">
    <property type="entry name" value="DED DOMAIN-CONTAINING PROTEIN"/>
    <property type="match status" value="1"/>
</dbReference>
<evidence type="ECO:0000259" key="2">
    <source>
        <dbReference type="PROSITE" id="PS50105"/>
    </source>
</evidence>